<feature type="transmembrane region" description="Helical" evidence="1">
    <location>
        <begin position="216"/>
        <end position="238"/>
    </location>
</feature>
<reference evidence="2 3" key="1">
    <citation type="submission" date="2019-08" db="EMBL/GenBank/DDBJ databases">
        <authorList>
            <person name="Peeters C."/>
        </authorList>
    </citation>
    <scope>NUCLEOTIDE SEQUENCE [LARGE SCALE GENOMIC DNA]</scope>
    <source>
        <strain evidence="2 3">LMG 30175</strain>
    </source>
</reference>
<dbReference type="Pfam" id="PF06864">
    <property type="entry name" value="PAP_PilO"/>
    <property type="match status" value="1"/>
</dbReference>
<dbReference type="AlphaFoldDB" id="A0A5E4T7E5"/>
<dbReference type="OrthoDB" id="8594976at2"/>
<dbReference type="InterPro" id="IPR009663">
    <property type="entry name" value="PAP_PilO"/>
</dbReference>
<protein>
    <submittedName>
        <fullName evidence="2">Uncharacterized protein</fullName>
    </submittedName>
</protein>
<gene>
    <name evidence="2" type="ORF">PTE30175_01191</name>
</gene>
<evidence type="ECO:0000313" key="2">
    <source>
        <dbReference type="EMBL" id="VVD83795.1"/>
    </source>
</evidence>
<sequence>MAKLLPHGLVAGLRWETLIGLEKESVEIRALAARRDADQFVVVGDDDVNRTVGLAKLPAEALAPASGKPRSQPMPYVSLAAALCRMLPSENAVFLCPDPEARAECLFVTIRDGRPDRDEVLSIAAAHDAARRFIEANETGSTIVCGVVSQPIGPAADAAANAEIGREAREAGNDIWDAAMTRAEVVTLAQIAEFVRRAGIDDYRLSPVNQAPSLRLIGIGVAIVAVVAVVIAGGWWWWSARAEAERLRIAQSQRVDPVQAYRDAVRKALAREPFDAGSAFAQAVQTYVHALPANASGWRPESIVCKAAACDIQWRRLEGGTFDKLLAQRERAVIVDINSATETMPLTLDGAPEASRVSPVPLSQFLRTAGARLQQLGDYGLDISMTMAAPIVPVPPALAKRADIAPPILKGTWQISGHLAFLDSVKGLMQRSANLSLAQVEVQLNDEKPVFSAQGAFYVH</sequence>
<proteinExistence type="predicted"/>
<keyword evidence="1" id="KW-0472">Membrane</keyword>
<dbReference type="RefSeq" id="WP_150696142.1">
    <property type="nucleotide sequence ID" value="NZ_CABPRZ010000004.1"/>
</dbReference>
<organism evidence="2 3">
    <name type="scientific">Pandoraea terrae</name>
    <dbReference type="NCBI Taxonomy" id="1537710"/>
    <lineage>
        <taxon>Bacteria</taxon>
        <taxon>Pseudomonadati</taxon>
        <taxon>Pseudomonadota</taxon>
        <taxon>Betaproteobacteria</taxon>
        <taxon>Burkholderiales</taxon>
        <taxon>Burkholderiaceae</taxon>
        <taxon>Pandoraea</taxon>
    </lineage>
</organism>
<dbReference type="EMBL" id="CABPRZ010000004">
    <property type="protein sequence ID" value="VVD83795.1"/>
    <property type="molecule type" value="Genomic_DNA"/>
</dbReference>
<evidence type="ECO:0000256" key="1">
    <source>
        <dbReference type="SAM" id="Phobius"/>
    </source>
</evidence>
<name>A0A5E4T7E5_9BURK</name>
<evidence type="ECO:0000313" key="3">
    <source>
        <dbReference type="Proteomes" id="UP000414233"/>
    </source>
</evidence>
<keyword evidence="1" id="KW-0812">Transmembrane</keyword>
<keyword evidence="1" id="KW-1133">Transmembrane helix</keyword>
<accession>A0A5E4T7E5</accession>
<keyword evidence="3" id="KW-1185">Reference proteome</keyword>
<dbReference type="Proteomes" id="UP000414233">
    <property type="component" value="Unassembled WGS sequence"/>
</dbReference>